<dbReference type="InterPro" id="IPR001054">
    <property type="entry name" value="A/G_cyclase"/>
</dbReference>
<evidence type="ECO:0000259" key="1">
    <source>
        <dbReference type="PROSITE" id="PS50125"/>
    </source>
</evidence>
<dbReference type="InterPro" id="IPR050697">
    <property type="entry name" value="Adenylyl/Guanylyl_Cyclase_3/4"/>
</dbReference>
<evidence type="ECO:0000313" key="3">
    <source>
        <dbReference type="Proteomes" id="UP000290759"/>
    </source>
</evidence>
<dbReference type="GO" id="GO:0004016">
    <property type="term" value="F:adenylate cyclase activity"/>
    <property type="evidence" value="ECO:0007669"/>
    <property type="project" value="UniProtKB-ARBA"/>
</dbReference>
<dbReference type="Gene3D" id="3.30.70.1230">
    <property type="entry name" value="Nucleotide cyclase"/>
    <property type="match status" value="1"/>
</dbReference>
<accession>A0A4Q2U8W5</accession>
<reference evidence="2 3" key="1">
    <citation type="submission" date="2018-12" db="EMBL/GenBank/DDBJ databases">
        <authorList>
            <person name="Grouzdev D.S."/>
            <person name="Krutkina M.S."/>
        </authorList>
    </citation>
    <scope>NUCLEOTIDE SEQUENCE [LARGE SCALE GENOMIC DNA]</scope>
    <source>
        <strain evidence="2 3">RmlP026</strain>
    </source>
</reference>
<dbReference type="PANTHER" id="PTHR43081:SF11">
    <property type="entry name" value="BLR2264 PROTEIN"/>
    <property type="match status" value="1"/>
</dbReference>
<name>A0A4Q2U8W5_9HYPH</name>
<proteinExistence type="predicted"/>
<dbReference type="PROSITE" id="PS50125">
    <property type="entry name" value="GUANYLATE_CYCLASE_2"/>
    <property type="match status" value="1"/>
</dbReference>
<dbReference type="EMBL" id="QYBB01000004">
    <property type="protein sequence ID" value="RYC32940.1"/>
    <property type="molecule type" value="Genomic_DNA"/>
</dbReference>
<dbReference type="Proteomes" id="UP000290759">
    <property type="component" value="Unassembled WGS sequence"/>
</dbReference>
<comment type="caution">
    <text evidence="2">The sequence shown here is derived from an EMBL/GenBank/DDBJ whole genome shotgun (WGS) entry which is preliminary data.</text>
</comment>
<dbReference type="RefSeq" id="WP_129224381.1">
    <property type="nucleotide sequence ID" value="NZ_QYBB01000004.1"/>
</dbReference>
<evidence type="ECO:0000313" key="2">
    <source>
        <dbReference type="EMBL" id="RYC32940.1"/>
    </source>
</evidence>
<dbReference type="SUPFAM" id="SSF55073">
    <property type="entry name" value="Nucleotide cyclase"/>
    <property type="match status" value="1"/>
</dbReference>
<dbReference type="CDD" id="cd07302">
    <property type="entry name" value="CHD"/>
    <property type="match status" value="1"/>
</dbReference>
<organism evidence="2 3">
    <name type="scientific">Lichenibacterium minor</name>
    <dbReference type="NCBI Taxonomy" id="2316528"/>
    <lineage>
        <taxon>Bacteria</taxon>
        <taxon>Pseudomonadati</taxon>
        <taxon>Pseudomonadota</taxon>
        <taxon>Alphaproteobacteria</taxon>
        <taxon>Hyphomicrobiales</taxon>
        <taxon>Lichenihabitantaceae</taxon>
        <taxon>Lichenibacterium</taxon>
    </lineage>
</organism>
<dbReference type="GO" id="GO:0035556">
    <property type="term" value="P:intracellular signal transduction"/>
    <property type="evidence" value="ECO:0007669"/>
    <property type="project" value="InterPro"/>
</dbReference>
<protein>
    <submittedName>
        <fullName evidence="2">Adenylate/guanylate cyclase domain-containing protein</fullName>
    </submittedName>
</protein>
<dbReference type="OrthoDB" id="4565346at2"/>
<keyword evidence="3" id="KW-1185">Reference proteome</keyword>
<gene>
    <name evidence="2" type="ORF">D3273_05625</name>
</gene>
<dbReference type="InterPro" id="IPR029787">
    <property type="entry name" value="Nucleotide_cyclase"/>
</dbReference>
<reference evidence="2 3" key="2">
    <citation type="submission" date="2019-02" db="EMBL/GenBank/DDBJ databases">
        <title>'Lichenibacterium ramalinii' gen. nov. sp. nov., 'Lichenibacterium minor' gen. nov. sp. nov.</title>
        <authorList>
            <person name="Pankratov T."/>
        </authorList>
    </citation>
    <scope>NUCLEOTIDE SEQUENCE [LARGE SCALE GENOMIC DNA]</scope>
    <source>
        <strain evidence="2 3">RmlP026</strain>
    </source>
</reference>
<dbReference type="GO" id="GO:0006171">
    <property type="term" value="P:cAMP biosynthetic process"/>
    <property type="evidence" value="ECO:0007669"/>
    <property type="project" value="TreeGrafter"/>
</dbReference>
<feature type="domain" description="Guanylate cyclase" evidence="1">
    <location>
        <begin position="248"/>
        <end position="377"/>
    </location>
</feature>
<dbReference type="PANTHER" id="PTHR43081">
    <property type="entry name" value="ADENYLATE CYCLASE, TERMINAL-DIFFERENTIATION SPECIFIC-RELATED"/>
    <property type="match status" value="1"/>
</dbReference>
<dbReference type="AlphaFoldDB" id="A0A4Q2U8W5"/>
<sequence length="434" mass="46852">MDATAQAPADMPLAAADAALTAADIVDLPAERLDRLMGWDLAYGVSLVADWLTRNARTKDMPSERIATLCDKLLVLGLPLDRYGSSTEVLDAEHDSVSRLWVRGRGVTTRTYVRTQDDDSGYRLSPFYEAAWTGRAVEMRLADTEVTRFGIVAELKAEGFTHYLCVPIPLMNGGHGWVTFATKQAGGFAVPEMAALSRLLPAIAMLIDLRSTWLSLDKLLRTYVGDEPHRAILRGNTKRGQVSTIRSAILFADMRDSIGHTADLGAVEAVAVFNALFDCLVPPIEGRRGEVLKYMGDGLLAIFRDGADGDAADRALAAGQDALEALRARNLLHPGEAPIEAGVALHYGEAAYGNVGSGLRLDFTVIGKDVGLTSRIANLNRPLDQPVLMSGEFARRLHGPATHVGAFAVRGFKEPIDVFRPEPPEPLQRGADAA</sequence>